<dbReference type="PANTHER" id="PTHR43245">
    <property type="entry name" value="BIFUNCTIONAL POLYMYXIN RESISTANCE PROTEIN ARNA"/>
    <property type="match status" value="1"/>
</dbReference>
<dbReference type="InterPro" id="IPR011051">
    <property type="entry name" value="RmlC_Cupin_sf"/>
</dbReference>
<dbReference type="InterPro" id="IPR036291">
    <property type="entry name" value="NAD(P)-bd_dom_sf"/>
</dbReference>
<keyword evidence="4" id="KW-1185">Reference proteome</keyword>
<dbReference type="InterPro" id="IPR001509">
    <property type="entry name" value="Epimerase_deHydtase"/>
</dbReference>
<dbReference type="PANTHER" id="PTHR43245:SF55">
    <property type="entry name" value="NAD(P)-BINDING DOMAIN-CONTAINING PROTEIN"/>
    <property type="match status" value="1"/>
</dbReference>
<dbReference type="Gene3D" id="3.40.50.720">
    <property type="entry name" value="NAD(P)-binding Rossmann-like Domain"/>
    <property type="match status" value="1"/>
</dbReference>
<feature type="domain" description="NAD-dependent epimerase/dehydratase" evidence="1">
    <location>
        <begin position="9"/>
        <end position="194"/>
    </location>
</feature>
<protein>
    <submittedName>
        <fullName evidence="3">SDR family oxidoreductase</fullName>
    </submittedName>
</protein>
<dbReference type="Pfam" id="PF01370">
    <property type="entry name" value="Epimerase"/>
    <property type="match status" value="1"/>
</dbReference>
<dbReference type="OrthoDB" id="9814124at2"/>
<dbReference type="InterPro" id="IPR029303">
    <property type="entry name" value="CapF_C"/>
</dbReference>
<dbReference type="CDD" id="cd07007">
    <property type="entry name" value="cupin_CapF-like_C"/>
    <property type="match status" value="1"/>
</dbReference>
<proteinExistence type="predicted"/>
<dbReference type="Gene3D" id="2.60.120.10">
    <property type="entry name" value="Jelly Rolls"/>
    <property type="match status" value="1"/>
</dbReference>
<name>A0A3P3DH24_9RHOB</name>
<gene>
    <name evidence="3" type="ORF">EG244_13550</name>
</gene>
<evidence type="ECO:0000313" key="3">
    <source>
        <dbReference type="EMBL" id="RRH72976.1"/>
    </source>
</evidence>
<dbReference type="SUPFAM" id="SSF51182">
    <property type="entry name" value="RmlC-like cupins"/>
    <property type="match status" value="1"/>
</dbReference>
<dbReference type="Pfam" id="PF14667">
    <property type="entry name" value="Polysacc_synt_C"/>
    <property type="match status" value="1"/>
</dbReference>
<sequence length="376" mass="40454">MSGRSVRRILITGAAGFIGRNLSLRLSEIEGIGVIPFLRSNSPSDLPGLLAMSDAVVHLAGENRPADPAAFAQVNAGLTRSLCDAVAATGRAIPLVLASSTRAEDDSPYGRSKRAAEVAVAALAERTLCPVSIFRLPGVFGKGSRPAYNSVVASFCHNIARGLPIRIDDPQRVVRLVYIDNVIDAILAALQNRQPGLAWPEVQPVCNLTLGALADQITAIFDSRKTLITPRCGAGFLRALQATCLSFLPPQAFSCRLSAHEDPRGRFVEMLKTPDSGQFSYFTAHPGVTRGGHYHHTKSEKFLVVEGEALFRFRNVFTGEEAQLRSTGLEPRIVETVPGWAHDVTNIGTGPLIALLWASEIFNPDRPDTISARLSA</sequence>
<dbReference type="EMBL" id="RRAZ01000020">
    <property type="protein sequence ID" value="RRH72976.1"/>
    <property type="molecule type" value="Genomic_DNA"/>
</dbReference>
<dbReference type="InterPro" id="IPR014710">
    <property type="entry name" value="RmlC-like_jellyroll"/>
</dbReference>
<dbReference type="Proteomes" id="UP000282125">
    <property type="component" value="Unassembled WGS sequence"/>
</dbReference>
<dbReference type="RefSeq" id="WP_124965529.1">
    <property type="nucleotide sequence ID" value="NZ_RRAZ01000020.1"/>
</dbReference>
<dbReference type="InterPro" id="IPR050177">
    <property type="entry name" value="Lipid_A_modif_metabolic_enz"/>
</dbReference>
<reference evidence="3 4" key="1">
    <citation type="submission" date="2018-11" db="EMBL/GenBank/DDBJ databases">
        <title>Gemmobacter sp. nov., YIM 102744-1 draft genome.</title>
        <authorList>
            <person name="Li G."/>
            <person name="Jiang Y."/>
        </authorList>
    </citation>
    <scope>NUCLEOTIDE SEQUENCE [LARGE SCALE GENOMIC DNA]</scope>
    <source>
        <strain evidence="3 4">YIM 102744-1</strain>
    </source>
</reference>
<comment type="caution">
    <text evidence="3">The sequence shown here is derived from an EMBL/GenBank/DDBJ whole genome shotgun (WGS) entry which is preliminary data.</text>
</comment>
<organism evidence="3 4">
    <name type="scientific">Falsigemmobacter faecalis</name>
    <dbReference type="NCBI Taxonomy" id="2488730"/>
    <lineage>
        <taxon>Bacteria</taxon>
        <taxon>Pseudomonadati</taxon>
        <taxon>Pseudomonadota</taxon>
        <taxon>Alphaproteobacteria</taxon>
        <taxon>Rhodobacterales</taxon>
        <taxon>Paracoccaceae</taxon>
        <taxon>Falsigemmobacter</taxon>
    </lineage>
</organism>
<evidence type="ECO:0000259" key="1">
    <source>
        <dbReference type="Pfam" id="PF01370"/>
    </source>
</evidence>
<dbReference type="AlphaFoldDB" id="A0A3P3DH24"/>
<accession>A0A3P3DH24</accession>
<feature type="domain" description="Capsular polysaccharide assembling protein CapF C-terminal" evidence="2">
    <location>
        <begin position="260"/>
        <end position="370"/>
    </location>
</feature>
<evidence type="ECO:0000259" key="2">
    <source>
        <dbReference type="Pfam" id="PF14667"/>
    </source>
</evidence>
<dbReference type="SUPFAM" id="SSF51735">
    <property type="entry name" value="NAD(P)-binding Rossmann-fold domains"/>
    <property type="match status" value="1"/>
</dbReference>
<evidence type="ECO:0000313" key="4">
    <source>
        <dbReference type="Proteomes" id="UP000282125"/>
    </source>
</evidence>